<reference evidence="12" key="1">
    <citation type="submission" date="2017-02" db="UniProtKB">
        <authorList>
            <consortium name="WormBaseParasite"/>
        </authorList>
    </citation>
    <scope>IDENTIFICATION</scope>
</reference>
<comment type="similarity">
    <text evidence="1">Belongs to the syntaxin family.</text>
</comment>
<evidence type="ECO:0000313" key="10">
    <source>
        <dbReference type="EMBL" id="VDL62695.1"/>
    </source>
</evidence>
<evidence type="ECO:0000256" key="8">
    <source>
        <dbReference type="ARBA" id="ARBA00037801"/>
    </source>
</evidence>
<evidence type="ECO:0000256" key="2">
    <source>
        <dbReference type="ARBA" id="ARBA00022448"/>
    </source>
</evidence>
<dbReference type="Pfam" id="PF09177">
    <property type="entry name" value="STX6_10_61_N"/>
    <property type="match status" value="1"/>
</dbReference>
<dbReference type="Gene3D" id="1.20.58.90">
    <property type="match status" value="1"/>
</dbReference>
<evidence type="ECO:0000256" key="4">
    <source>
        <dbReference type="ARBA" id="ARBA00022927"/>
    </source>
</evidence>
<protein>
    <submittedName>
        <fullName evidence="12">Syntaxin-6_N domain-containing protein</fullName>
    </submittedName>
</protein>
<evidence type="ECO:0000256" key="1">
    <source>
        <dbReference type="ARBA" id="ARBA00009063"/>
    </source>
</evidence>
<evidence type="ECO:0000313" key="11">
    <source>
        <dbReference type="Proteomes" id="UP000274504"/>
    </source>
</evidence>
<dbReference type="GO" id="GO:0015031">
    <property type="term" value="P:protein transport"/>
    <property type="evidence" value="ECO:0007669"/>
    <property type="project" value="UniProtKB-KW"/>
</dbReference>
<dbReference type="SUPFAM" id="SSF47661">
    <property type="entry name" value="t-snare proteins"/>
    <property type="match status" value="1"/>
</dbReference>
<dbReference type="InterPro" id="IPR015260">
    <property type="entry name" value="Syntaxin-6/10/61_N"/>
</dbReference>
<reference evidence="10 11" key="2">
    <citation type="submission" date="2018-11" db="EMBL/GenBank/DDBJ databases">
        <authorList>
            <consortium name="Pathogen Informatics"/>
        </authorList>
    </citation>
    <scope>NUCLEOTIDE SEQUENCE [LARGE SCALE GENOMIC DNA]</scope>
</reference>
<gene>
    <name evidence="10" type="ORF">HDID_LOCUS10104</name>
</gene>
<evidence type="ECO:0000256" key="6">
    <source>
        <dbReference type="ARBA" id="ARBA00023034"/>
    </source>
</evidence>
<evidence type="ECO:0000256" key="3">
    <source>
        <dbReference type="ARBA" id="ARBA00022692"/>
    </source>
</evidence>
<dbReference type="Proteomes" id="UP000274504">
    <property type="component" value="Unassembled WGS sequence"/>
</dbReference>
<comment type="subcellular location">
    <subcellularLocation>
        <location evidence="8">Golgi apparatus</location>
        <location evidence="8">trans-Golgi network membrane</location>
        <topology evidence="8">Single-pass type IV membrane protein</topology>
    </subcellularLocation>
</comment>
<evidence type="ECO:0000256" key="7">
    <source>
        <dbReference type="ARBA" id="ARBA00023136"/>
    </source>
</evidence>
<dbReference type="STRING" id="6216.A0A0R3SWN2"/>
<dbReference type="FunFam" id="1.20.58.90:FF:000004">
    <property type="entry name" value="Syntaxin 10"/>
    <property type="match status" value="1"/>
</dbReference>
<dbReference type="CDD" id="cd21443">
    <property type="entry name" value="SNARE_NTD_STX6_STX10"/>
    <property type="match status" value="1"/>
</dbReference>
<keyword evidence="2" id="KW-0813">Transport</keyword>
<evidence type="ECO:0000313" key="12">
    <source>
        <dbReference type="WBParaSite" id="HDID_0001010601-mRNA-1"/>
    </source>
</evidence>
<keyword evidence="4" id="KW-0653">Protein transport</keyword>
<keyword evidence="7" id="KW-0472">Membrane</keyword>
<dbReference type="GO" id="GO:0005794">
    <property type="term" value="C:Golgi apparatus"/>
    <property type="evidence" value="ECO:0007669"/>
    <property type="project" value="UniProtKB-SubCell"/>
</dbReference>
<proteinExistence type="inferred from homology"/>
<dbReference type="InterPro" id="IPR010989">
    <property type="entry name" value="SNARE"/>
</dbReference>
<keyword evidence="5" id="KW-1133">Transmembrane helix</keyword>
<evidence type="ECO:0000256" key="5">
    <source>
        <dbReference type="ARBA" id="ARBA00022989"/>
    </source>
</evidence>
<evidence type="ECO:0000259" key="9">
    <source>
        <dbReference type="Pfam" id="PF09177"/>
    </source>
</evidence>
<keyword evidence="6" id="KW-0333">Golgi apparatus</keyword>
<feature type="domain" description="Syntaxin 6/10/61 N-terminal" evidence="9">
    <location>
        <begin position="5"/>
        <end position="99"/>
    </location>
</feature>
<dbReference type="WBParaSite" id="HDID_0001010601-mRNA-1">
    <property type="protein sequence ID" value="HDID_0001010601-mRNA-1"/>
    <property type="gene ID" value="HDID_0001010601"/>
</dbReference>
<dbReference type="OrthoDB" id="546861at2759"/>
<keyword evidence="3" id="KW-0812">Transmembrane</keyword>
<sequence>MDRPDPFYVVRDEIVKSLSQARVEYEAWKHEVVTKSTNIKPMETALRESVRNIDWDLEDLQETVLIVEKNPSKFCISSEELRSRQQFLQEVKNIVKNVKDQLYDPNELITGIQKPIKFDVAIANNAVSGAANRLNQNMHHNLP</sequence>
<dbReference type="EMBL" id="UYSG01011525">
    <property type="protein sequence ID" value="VDL62695.1"/>
    <property type="molecule type" value="Genomic_DNA"/>
</dbReference>
<dbReference type="AlphaFoldDB" id="A0A0R3SWN2"/>
<organism evidence="12">
    <name type="scientific">Hymenolepis diminuta</name>
    <name type="common">Rat tapeworm</name>
    <dbReference type="NCBI Taxonomy" id="6216"/>
    <lineage>
        <taxon>Eukaryota</taxon>
        <taxon>Metazoa</taxon>
        <taxon>Spiralia</taxon>
        <taxon>Lophotrochozoa</taxon>
        <taxon>Platyhelminthes</taxon>
        <taxon>Cestoda</taxon>
        <taxon>Eucestoda</taxon>
        <taxon>Cyclophyllidea</taxon>
        <taxon>Hymenolepididae</taxon>
        <taxon>Hymenolepis</taxon>
    </lineage>
</organism>
<dbReference type="GO" id="GO:0048193">
    <property type="term" value="P:Golgi vesicle transport"/>
    <property type="evidence" value="ECO:0007669"/>
    <property type="project" value="InterPro"/>
</dbReference>
<name>A0A0R3SWN2_HYMDI</name>
<dbReference type="GO" id="GO:0016020">
    <property type="term" value="C:membrane"/>
    <property type="evidence" value="ECO:0007669"/>
    <property type="project" value="InterPro"/>
</dbReference>
<accession>A0A0R3SWN2</accession>